<accession>A0A5P8M5K3</accession>
<organism evidence="1 2">
    <name type="scientific">Schleiferilactobacillus harbinensis</name>
    <dbReference type="NCBI Taxonomy" id="304207"/>
    <lineage>
        <taxon>Bacteria</taxon>
        <taxon>Bacillati</taxon>
        <taxon>Bacillota</taxon>
        <taxon>Bacilli</taxon>
        <taxon>Lactobacillales</taxon>
        <taxon>Lactobacillaceae</taxon>
        <taxon>Schleiferilactobacillus</taxon>
    </lineage>
</organism>
<evidence type="ECO:0000313" key="1">
    <source>
        <dbReference type="EMBL" id="QFR23780.1"/>
    </source>
</evidence>
<protein>
    <submittedName>
        <fullName evidence="1">Uncharacterized protein</fullName>
    </submittedName>
</protein>
<reference evidence="1 2" key="1">
    <citation type="submission" date="2019-10" db="EMBL/GenBank/DDBJ databases">
        <title>The completed genome of Lactobacillus harbinensis M1.</title>
        <authorList>
            <person name="Zheng Y."/>
        </authorList>
    </citation>
    <scope>NUCLEOTIDE SEQUENCE [LARGE SCALE GENOMIC DNA]</scope>
    <source>
        <strain evidence="1 2">M1</strain>
    </source>
</reference>
<proteinExistence type="predicted"/>
<dbReference type="AlphaFoldDB" id="A0A5P8M5K3"/>
<sequence length="94" mass="10260">MRSNRRQNGLSGGNHTAALPLMWLGDFETAAFAGSKRRHHVPAQFCRRLRSIGTAFLEDFCSMPLSCLCSAGCATCFIGNCIAPTPNLCYSFNL</sequence>
<dbReference type="Proteomes" id="UP000326779">
    <property type="component" value="Chromosome"/>
</dbReference>
<dbReference type="KEGG" id="lhb:D1010_10400"/>
<gene>
    <name evidence="1" type="ORF">D1010_10400</name>
</gene>
<dbReference type="EMBL" id="CP045143">
    <property type="protein sequence ID" value="QFR23780.1"/>
    <property type="molecule type" value="Genomic_DNA"/>
</dbReference>
<name>A0A5P8M5K3_9LACO</name>
<evidence type="ECO:0000313" key="2">
    <source>
        <dbReference type="Proteomes" id="UP000326779"/>
    </source>
</evidence>